<proteinExistence type="predicted"/>
<gene>
    <name evidence="1" type="ORF">EHQ58_00810</name>
</gene>
<dbReference type="Proteomes" id="UP000297693">
    <property type="component" value="Unassembled WGS sequence"/>
</dbReference>
<keyword evidence="2" id="KW-1185">Reference proteome</keyword>
<organism evidence="1 2">
    <name type="scientific">Leptospira ognonensis</name>
    <dbReference type="NCBI Taxonomy" id="2484945"/>
    <lineage>
        <taxon>Bacteria</taxon>
        <taxon>Pseudomonadati</taxon>
        <taxon>Spirochaetota</taxon>
        <taxon>Spirochaetia</taxon>
        <taxon>Leptospirales</taxon>
        <taxon>Leptospiraceae</taxon>
        <taxon>Leptospira</taxon>
    </lineage>
</organism>
<evidence type="ECO:0000313" key="1">
    <source>
        <dbReference type="EMBL" id="TGL63937.1"/>
    </source>
</evidence>
<reference evidence="1" key="1">
    <citation type="journal article" date="2019" name="PLoS Negl. Trop. Dis.">
        <title>Revisiting the worldwide diversity of Leptospira species in the environment.</title>
        <authorList>
            <person name="Vincent A.T."/>
            <person name="Schiettekatte O."/>
            <person name="Bourhy P."/>
            <person name="Veyrier F.J."/>
            <person name="Picardeau M."/>
        </authorList>
    </citation>
    <scope>NUCLEOTIDE SEQUENCE [LARGE SCALE GENOMIC DNA]</scope>
    <source>
        <strain evidence="1">201702476</strain>
    </source>
</reference>
<protein>
    <submittedName>
        <fullName evidence="1">Uncharacterized protein</fullName>
    </submittedName>
</protein>
<dbReference type="AlphaFoldDB" id="A0A4R9KB43"/>
<comment type="caution">
    <text evidence="1">The sequence shown here is derived from an EMBL/GenBank/DDBJ whole genome shotgun (WGS) entry which is preliminary data.</text>
</comment>
<dbReference type="RefSeq" id="WP_135621433.1">
    <property type="nucleotide sequence ID" value="NZ_RQGD01000002.1"/>
</dbReference>
<accession>A0A4R9KB43</accession>
<evidence type="ECO:0000313" key="2">
    <source>
        <dbReference type="Proteomes" id="UP000297693"/>
    </source>
</evidence>
<name>A0A4R9KB43_9LEPT</name>
<dbReference type="EMBL" id="RQGD01000002">
    <property type="protein sequence ID" value="TGL63937.1"/>
    <property type="molecule type" value="Genomic_DNA"/>
</dbReference>
<sequence length="222" mass="26118">MKTISYLAFIFAFAITISKCTSTEEKNIAESNQIHADKNYIHPKSMGKTLKQQFQIFRIHDEESFYAITKDKNNQIQFTEKSELSPNIREFVYFLITESENPDKPDLFEIETILLNGEKGKLSFLADYDHLLIKTVVNNSRNSGKRERNHHINEKMVPIKRNDSTENLYNVPRKFSNQVNLLRSKKYIYQFPKKILTTNENQLIISIDDVNHSFSFDHFEEI</sequence>